<dbReference type="SMART" id="SM00422">
    <property type="entry name" value="HTH_MERR"/>
    <property type="match status" value="1"/>
</dbReference>
<sequence length="305" mass="33484">MGRGRRQESYRRLHRGGAVRRPPRLGDVASRNERQATDGAGEPTGGAPGEQAGHSREFRAHELAEAAGITARTLRFYRERKLLPPPRREGRIAWYDEHHLARLRSITALLSRGHTLGGIADLLDAFEKGRDVRSAAEVMGLDSTVVTPFSEETPVRLTPEELADYFQGEVTVDNLAASLDLGYVAIDGDEFVHTSRRLLEGSAELVAKGIPLADVLEAGRELRAQTDEIAATFARLLRSHLLPRERSTDPGELNQLLARVAPVAKQIVEAELGLALDRRVRAELEEWLAGRTDGEGLDAVDEVGD</sequence>
<dbReference type="InterPro" id="IPR009061">
    <property type="entry name" value="DNA-bd_dom_put_sf"/>
</dbReference>
<dbReference type="Pfam" id="PF13411">
    <property type="entry name" value="MerR_1"/>
    <property type="match status" value="1"/>
</dbReference>
<feature type="compositionally biased region" description="Basic and acidic residues" evidence="2">
    <location>
        <begin position="1"/>
        <end position="11"/>
    </location>
</feature>
<dbReference type="Gene3D" id="1.10.1660.10">
    <property type="match status" value="1"/>
</dbReference>
<accession>A0ABS3XW71</accession>
<dbReference type="SUPFAM" id="SSF46955">
    <property type="entry name" value="Putative DNA-binding domain"/>
    <property type="match status" value="1"/>
</dbReference>
<evidence type="ECO:0000256" key="2">
    <source>
        <dbReference type="SAM" id="MobiDB-lite"/>
    </source>
</evidence>
<reference evidence="4 5" key="1">
    <citation type="submission" date="2021-02" db="EMBL/GenBank/DDBJ databases">
        <title>Streptomyces spirodelae sp. nov., isolated from duckweed.</title>
        <authorList>
            <person name="Saimee Y."/>
            <person name="Duangmal K."/>
        </authorList>
    </citation>
    <scope>NUCLEOTIDE SEQUENCE [LARGE SCALE GENOMIC DNA]</scope>
    <source>
        <strain evidence="4 5">DSM 42105</strain>
    </source>
</reference>
<evidence type="ECO:0000256" key="1">
    <source>
        <dbReference type="ARBA" id="ARBA00023125"/>
    </source>
</evidence>
<evidence type="ECO:0000313" key="5">
    <source>
        <dbReference type="Proteomes" id="UP000721954"/>
    </source>
</evidence>
<name>A0ABS3XW71_9ACTN</name>
<keyword evidence="5" id="KW-1185">Reference proteome</keyword>
<dbReference type="EMBL" id="JAFFZM010000008">
    <property type="protein sequence ID" value="MBO8199661.1"/>
    <property type="molecule type" value="Genomic_DNA"/>
</dbReference>
<feature type="domain" description="HTH merR-type" evidence="3">
    <location>
        <begin position="62"/>
        <end position="125"/>
    </location>
</feature>
<feature type="region of interest" description="Disordered" evidence="2">
    <location>
        <begin position="1"/>
        <end position="54"/>
    </location>
</feature>
<dbReference type="Proteomes" id="UP000721954">
    <property type="component" value="Unassembled WGS sequence"/>
</dbReference>
<evidence type="ECO:0000259" key="3">
    <source>
        <dbReference type="PROSITE" id="PS50937"/>
    </source>
</evidence>
<dbReference type="InterPro" id="IPR047057">
    <property type="entry name" value="MerR_fam"/>
</dbReference>
<keyword evidence="1" id="KW-0238">DNA-binding</keyword>
<gene>
    <name evidence="4" type="ORF">JW613_15340</name>
</gene>
<dbReference type="PANTHER" id="PTHR30204">
    <property type="entry name" value="REDOX-CYCLING DRUG-SENSING TRANSCRIPTIONAL ACTIVATOR SOXR"/>
    <property type="match status" value="1"/>
</dbReference>
<evidence type="ECO:0000313" key="4">
    <source>
        <dbReference type="EMBL" id="MBO8199661.1"/>
    </source>
</evidence>
<protein>
    <submittedName>
        <fullName evidence="4">MerR family transcriptional regulator</fullName>
    </submittedName>
</protein>
<organism evidence="4 5">
    <name type="scientific">Streptomyces smyrnaeus</name>
    <dbReference type="NCBI Taxonomy" id="1387713"/>
    <lineage>
        <taxon>Bacteria</taxon>
        <taxon>Bacillati</taxon>
        <taxon>Actinomycetota</taxon>
        <taxon>Actinomycetes</taxon>
        <taxon>Kitasatosporales</taxon>
        <taxon>Streptomycetaceae</taxon>
        <taxon>Streptomyces</taxon>
    </lineage>
</organism>
<feature type="compositionally biased region" description="Basic residues" evidence="2">
    <location>
        <begin position="12"/>
        <end position="23"/>
    </location>
</feature>
<dbReference type="PANTHER" id="PTHR30204:SF93">
    <property type="entry name" value="HTH MERR-TYPE DOMAIN-CONTAINING PROTEIN"/>
    <property type="match status" value="1"/>
</dbReference>
<dbReference type="InterPro" id="IPR000551">
    <property type="entry name" value="MerR-type_HTH_dom"/>
</dbReference>
<proteinExistence type="predicted"/>
<dbReference type="PROSITE" id="PS50937">
    <property type="entry name" value="HTH_MERR_2"/>
    <property type="match status" value="1"/>
</dbReference>
<comment type="caution">
    <text evidence="4">The sequence shown here is derived from an EMBL/GenBank/DDBJ whole genome shotgun (WGS) entry which is preliminary data.</text>
</comment>